<dbReference type="Gene3D" id="3.90.190.10">
    <property type="entry name" value="Protein tyrosine phosphatase superfamily"/>
    <property type="match status" value="1"/>
</dbReference>
<dbReference type="EMBL" id="CP041659">
    <property type="protein sequence ID" value="QDP19505.1"/>
    <property type="molecule type" value="Genomic_DNA"/>
</dbReference>
<proteinExistence type="predicted"/>
<dbReference type="Proteomes" id="UP000321857">
    <property type="component" value="Chromosome"/>
</dbReference>
<reference evidence="2 3" key="1">
    <citation type="submission" date="2019-07" db="EMBL/GenBank/DDBJ databases">
        <title>Sphingomonas AE3 Genome sequencing and assembly.</title>
        <authorList>
            <person name="Kim H."/>
        </authorList>
    </citation>
    <scope>NUCLEOTIDE SEQUENCE [LARGE SCALE GENOMIC DNA]</scope>
    <source>
        <strain evidence="2 3">AE3</strain>
    </source>
</reference>
<accession>A0A516IRH1</accession>
<protein>
    <submittedName>
        <fullName evidence="2">TIGR01244 family phosphatase</fullName>
    </submittedName>
</protein>
<name>A0A516IRH1_9SPHN</name>
<feature type="domain" description="Beta-lactamase hydrolase-like protein phosphatase-like" evidence="1">
    <location>
        <begin position="13"/>
        <end position="109"/>
    </location>
</feature>
<dbReference type="InterPro" id="IPR029021">
    <property type="entry name" value="Prot-tyrosine_phosphatase-like"/>
</dbReference>
<evidence type="ECO:0000313" key="3">
    <source>
        <dbReference type="Proteomes" id="UP000321857"/>
    </source>
</evidence>
<keyword evidence="3" id="KW-1185">Reference proteome</keyword>
<dbReference type="Pfam" id="PF04273">
    <property type="entry name" value="BLH_phosphatase"/>
    <property type="match status" value="1"/>
</dbReference>
<dbReference type="NCBIfam" id="TIGR01244">
    <property type="entry name" value="TIGR01244 family sulfur transferase"/>
    <property type="match status" value="1"/>
</dbReference>
<evidence type="ECO:0000259" key="1">
    <source>
        <dbReference type="Pfam" id="PF04273"/>
    </source>
</evidence>
<sequence length="139" mass="14934">MSMQRELDSKTLIDGQIRPEDVARLKAMGVTLIVNNRPDGEDADQPTSAEIEQAADAANIDYRHVPIARGMGPSDIEAMREAIHSAGDGKLFAFCRSGNRSALAWAVARNEDGVSSAELNRCASEAGFDLGPVAHLLRD</sequence>
<dbReference type="OrthoDB" id="9805710at2"/>
<dbReference type="SUPFAM" id="SSF52799">
    <property type="entry name" value="(Phosphotyrosine protein) phosphatases II"/>
    <property type="match status" value="1"/>
</dbReference>
<dbReference type="AlphaFoldDB" id="A0A516IRH1"/>
<dbReference type="InterPro" id="IPR005939">
    <property type="entry name" value="BLH_phosphatase-like"/>
</dbReference>
<dbReference type="GO" id="GO:0016787">
    <property type="term" value="F:hydrolase activity"/>
    <property type="evidence" value="ECO:0007669"/>
    <property type="project" value="InterPro"/>
</dbReference>
<organism evidence="2 3">
    <name type="scientific">Sphingomonas xanthus</name>
    <dbReference type="NCBI Taxonomy" id="2594473"/>
    <lineage>
        <taxon>Bacteria</taxon>
        <taxon>Pseudomonadati</taxon>
        <taxon>Pseudomonadota</taxon>
        <taxon>Alphaproteobacteria</taxon>
        <taxon>Sphingomonadales</taxon>
        <taxon>Sphingomonadaceae</taxon>
        <taxon>Sphingomonas</taxon>
    </lineage>
</organism>
<gene>
    <name evidence="2" type="ORF">FMM02_05730</name>
</gene>
<evidence type="ECO:0000313" key="2">
    <source>
        <dbReference type="EMBL" id="QDP19505.1"/>
    </source>
</evidence>
<dbReference type="KEGG" id="sxa:FMM02_05730"/>